<dbReference type="AlphaFoldDB" id="A0A9D1PP81"/>
<dbReference type="PROSITE" id="PS50931">
    <property type="entry name" value="HTH_LYSR"/>
    <property type="match status" value="1"/>
</dbReference>
<dbReference type="InterPro" id="IPR036390">
    <property type="entry name" value="WH_DNA-bd_sf"/>
</dbReference>
<protein>
    <submittedName>
        <fullName evidence="6">LysR family transcriptional regulator</fullName>
    </submittedName>
</protein>
<dbReference type="Gene3D" id="3.40.190.290">
    <property type="match status" value="1"/>
</dbReference>
<keyword evidence="2" id="KW-0805">Transcription regulation</keyword>
<dbReference type="Pfam" id="PF03466">
    <property type="entry name" value="LysR_substrate"/>
    <property type="match status" value="1"/>
</dbReference>
<reference evidence="6" key="1">
    <citation type="journal article" date="2021" name="PeerJ">
        <title>Extensive microbial diversity within the chicken gut microbiome revealed by metagenomics and culture.</title>
        <authorList>
            <person name="Gilroy R."/>
            <person name="Ravi A."/>
            <person name="Getino M."/>
            <person name="Pursley I."/>
            <person name="Horton D.L."/>
            <person name="Alikhan N.F."/>
            <person name="Baker D."/>
            <person name="Gharbi K."/>
            <person name="Hall N."/>
            <person name="Watson M."/>
            <person name="Adriaenssens E.M."/>
            <person name="Foster-Nyarko E."/>
            <person name="Jarju S."/>
            <person name="Secka A."/>
            <person name="Antonio M."/>
            <person name="Oren A."/>
            <person name="Chaudhuri R.R."/>
            <person name="La Ragione R."/>
            <person name="Hildebrand F."/>
            <person name="Pallen M.J."/>
        </authorList>
    </citation>
    <scope>NUCLEOTIDE SEQUENCE</scope>
    <source>
        <strain evidence="6">CHK169-2315</strain>
    </source>
</reference>
<dbReference type="CDD" id="cd05466">
    <property type="entry name" value="PBP2_LTTR_substrate"/>
    <property type="match status" value="1"/>
</dbReference>
<reference evidence="6" key="2">
    <citation type="submission" date="2021-04" db="EMBL/GenBank/DDBJ databases">
        <authorList>
            <person name="Gilroy R."/>
        </authorList>
    </citation>
    <scope>NUCLEOTIDE SEQUENCE</scope>
    <source>
        <strain evidence="6">CHK169-2315</strain>
    </source>
</reference>
<keyword evidence="3" id="KW-0238">DNA-binding</keyword>
<accession>A0A9D1PP81</accession>
<dbReference type="EMBL" id="DXHX01000175">
    <property type="protein sequence ID" value="HIV75869.1"/>
    <property type="molecule type" value="Genomic_DNA"/>
</dbReference>
<dbReference type="GO" id="GO:0003700">
    <property type="term" value="F:DNA-binding transcription factor activity"/>
    <property type="evidence" value="ECO:0007669"/>
    <property type="project" value="InterPro"/>
</dbReference>
<dbReference type="InterPro" id="IPR005119">
    <property type="entry name" value="LysR_subst-bd"/>
</dbReference>
<dbReference type="FunFam" id="1.10.10.10:FF:000001">
    <property type="entry name" value="LysR family transcriptional regulator"/>
    <property type="match status" value="1"/>
</dbReference>
<comment type="similarity">
    <text evidence="1">Belongs to the LysR transcriptional regulatory family.</text>
</comment>
<evidence type="ECO:0000313" key="6">
    <source>
        <dbReference type="EMBL" id="HIV75869.1"/>
    </source>
</evidence>
<keyword evidence="4" id="KW-0804">Transcription</keyword>
<gene>
    <name evidence="6" type="ORF">H9895_12400</name>
</gene>
<proteinExistence type="inferred from homology"/>
<evidence type="ECO:0000256" key="2">
    <source>
        <dbReference type="ARBA" id="ARBA00023015"/>
    </source>
</evidence>
<evidence type="ECO:0000256" key="4">
    <source>
        <dbReference type="ARBA" id="ARBA00023163"/>
    </source>
</evidence>
<dbReference type="SUPFAM" id="SSF46785">
    <property type="entry name" value="Winged helix' DNA-binding domain"/>
    <property type="match status" value="1"/>
</dbReference>
<evidence type="ECO:0000313" key="7">
    <source>
        <dbReference type="Proteomes" id="UP000823937"/>
    </source>
</evidence>
<dbReference type="GO" id="GO:0032993">
    <property type="term" value="C:protein-DNA complex"/>
    <property type="evidence" value="ECO:0007669"/>
    <property type="project" value="TreeGrafter"/>
</dbReference>
<sequence length="291" mass="33467">MNLKQLRYFYEIANEGQITRAAKKLHIAQPPLSQSLKSLEEDLEVSLFDRHGRSMELTEAGKVLYDKAKQIFFQIDETITEVKETGKGIRGTLRIGCNKSCFSYIPKKFHELQTYHPNVKLRIIEGDSYYLSKQLIERELDVVICRLPIEMEHFDAIHLPEEEYVAVIPNELLDQPHYSTITINKLATLPLLLLHRIRGIGQYEIIINKFKELEVQPKIICESPNVDMLLGLVHEGLGATIVPESTLLEHNTENVSVLRIEDAKITSSSVLIWLKDRYLPKAAEKFIDLFI</sequence>
<dbReference type="InterPro" id="IPR036388">
    <property type="entry name" value="WH-like_DNA-bd_sf"/>
</dbReference>
<dbReference type="InterPro" id="IPR000847">
    <property type="entry name" value="LysR_HTH_N"/>
</dbReference>
<comment type="caution">
    <text evidence="6">The sequence shown here is derived from an EMBL/GenBank/DDBJ whole genome shotgun (WGS) entry which is preliminary data.</text>
</comment>
<dbReference type="PRINTS" id="PR00039">
    <property type="entry name" value="HTHLYSR"/>
</dbReference>
<dbReference type="SUPFAM" id="SSF53850">
    <property type="entry name" value="Periplasmic binding protein-like II"/>
    <property type="match status" value="1"/>
</dbReference>
<dbReference type="Gene3D" id="1.10.10.10">
    <property type="entry name" value="Winged helix-like DNA-binding domain superfamily/Winged helix DNA-binding domain"/>
    <property type="match status" value="1"/>
</dbReference>
<dbReference type="PANTHER" id="PTHR30346">
    <property type="entry name" value="TRANSCRIPTIONAL DUAL REGULATOR HCAR-RELATED"/>
    <property type="match status" value="1"/>
</dbReference>
<dbReference type="GO" id="GO:0003677">
    <property type="term" value="F:DNA binding"/>
    <property type="evidence" value="ECO:0007669"/>
    <property type="project" value="UniProtKB-KW"/>
</dbReference>
<dbReference type="Proteomes" id="UP000823937">
    <property type="component" value="Unassembled WGS sequence"/>
</dbReference>
<dbReference type="PANTHER" id="PTHR30346:SF28">
    <property type="entry name" value="HTH-TYPE TRANSCRIPTIONAL REGULATOR CYNR"/>
    <property type="match status" value="1"/>
</dbReference>
<dbReference type="Pfam" id="PF00126">
    <property type="entry name" value="HTH_1"/>
    <property type="match status" value="1"/>
</dbReference>
<evidence type="ECO:0000256" key="1">
    <source>
        <dbReference type="ARBA" id="ARBA00009437"/>
    </source>
</evidence>
<evidence type="ECO:0000256" key="3">
    <source>
        <dbReference type="ARBA" id="ARBA00023125"/>
    </source>
</evidence>
<name>A0A9D1PP81_9BACI</name>
<evidence type="ECO:0000259" key="5">
    <source>
        <dbReference type="PROSITE" id="PS50931"/>
    </source>
</evidence>
<feature type="domain" description="HTH lysR-type" evidence="5">
    <location>
        <begin position="1"/>
        <end position="58"/>
    </location>
</feature>
<organism evidence="6 7">
    <name type="scientific">Candidatus Pseudogracilibacillus intestinigallinarum</name>
    <dbReference type="NCBI Taxonomy" id="2838742"/>
    <lineage>
        <taxon>Bacteria</taxon>
        <taxon>Bacillati</taxon>
        <taxon>Bacillota</taxon>
        <taxon>Bacilli</taxon>
        <taxon>Bacillales</taxon>
        <taxon>Bacillaceae</taxon>
        <taxon>Pseudogracilibacillus</taxon>
    </lineage>
</organism>